<keyword evidence="7" id="KW-0539">Nucleus</keyword>
<evidence type="ECO:0000256" key="1">
    <source>
        <dbReference type="ARBA" id="ARBA00004123"/>
    </source>
</evidence>
<evidence type="ECO:0000256" key="7">
    <source>
        <dbReference type="ARBA" id="ARBA00023242"/>
    </source>
</evidence>
<feature type="transmembrane region" description="Helical" evidence="10">
    <location>
        <begin position="235"/>
        <end position="257"/>
    </location>
</feature>
<feature type="transmembrane region" description="Helical" evidence="10">
    <location>
        <begin position="197"/>
        <end position="214"/>
    </location>
</feature>
<evidence type="ECO:0000256" key="4">
    <source>
        <dbReference type="ARBA" id="ARBA00022763"/>
    </source>
</evidence>
<keyword evidence="6 10" id="KW-0472">Membrane</keyword>
<dbReference type="GO" id="GO:0016020">
    <property type="term" value="C:membrane"/>
    <property type="evidence" value="ECO:0007669"/>
    <property type="project" value="UniProtKB-SubCell"/>
</dbReference>
<dbReference type="SUPFAM" id="SSF103473">
    <property type="entry name" value="MFS general substrate transporter"/>
    <property type="match status" value="1"/>
</dbReference>
<feature type="transmembrane region" description="Helical" evidence="10">
    <location>
        <begin position="297"/>
        <end position="315"/>
    </location>
</feature>
<dbReference type="PROSITE" id="PS50850">
    <property type="entry name" value="MFS"/>
    <property type="match status" value="1"/>
</dbReference>
<dbReference type="InterPro" id="IPR013882">
    <property type="entry name" value="Ctp1_C"/>
</dbReference>
<feature type="non-terminal residue" evidence="12">
    <location>
        <position position="1"/>
    </location>
</feature>
<keyword evidence="5 10" id="KW-1133">Transmembrane helix</keyword>
<evidence type="ECO:0000313" key="13">
    <source>
        <dbReference type="Proteomes" id="UP000258309"/>
    </source>
</evidence>
<dbReference type="GO" id="GO:0006281">
    <property type="term" value="P:DNA repair"/>
    <property type="evidence" value="ECO:0007669"/>
    <property type="project" value="InterPro"/>
</dbReference>
<evidence type="ECO:0000256" key="5">
    <source>
        <dbReference type="ARBA" id="ARBA00022989"/>
    </source>
</evidence>
<gene>
    <name evidence="12" type="ORF">B7463_g4050</name>
</gene>
<feature type="transmembrane region" description="Helical" evidence="10">
    <location>
        <begin position="327"/>
        <end position="348"/>
    </location>
</feature>
<feature type="region of interest" description="Disordered" evidence="9">
    <location>
        <begin position="1112"/>
        <end position="1160"/>
    </location>
</feature>
<dbReference type="GO" id="GO:0005634">
    <property type="term" value="C:nucleus"/>
    <property type="evidence" value="ECO:0007669"/>
    <property type="project" value="UniProtKB-SubCell"/>
</dbReference>
<feature type="transmembrane region" description="Helical" evidence="10">
    <location>
        <begin position="95"/>
        <end position="118"/>
    </location>
</feature>
<dbReference type="PANTHER" id="PTHR42718">
    <property type="entry name" value="MAJOR FACILITATOR SUPERFAMILY MULTIDRUG TRANSPORTER MFSC"/>
    <property type="match status" value="1"/>
</dbReference>
<dbReference type="Proteomes" id="UP000258309">
    <property type="component" value="Unassembled WGS sequence"/>
</dbReference>
<feature type="transmembrane region" description="Helical" evidence="10">
    <location>
        <begin position="59"/>
        <end position="83"/>
    </location>
</feature>
<feature type="transmembrane region" description="Helical" evidence="10">
    <location>
        <begin position="165"/>
        <end position="185"/>
    </location>
</feature>
<dbReference type="GO" id="GO:0022857">
    <property type="term" value="F:transmembrane transporter activity"/>
    <property type="evidence" value="ECO:0007669"/>
    <property type="project" value="InterPro"/>
</dbReference>
<protein>
    <recommendedName>
        <fullName evidence="11">Major facilitator superfamily (MFS) profile domain-containing protein</fullName>
    </recommendedName>
</protein>
<comment type="subcellular location">
    <subcellularLocation>
        <location evidence="2">Membrane</location>
        <topology evidence="2">Multi-pass membrane protein</topology>
    </subcellularLocation>
    <subcellularLocation>
        <location evidence="1">Nucleus</location>
    </subcellularLocation>
</comment>
<feature type="transmembrane region" description="Helical" evidence="10">
    <location>
        <begin position="401"/>
        <end position="420"/>
    </location>
</feature>
<feature type="transmembrane region" description="Helical" evidence="10">
    <location>
        <begin position="37"/>
        <end position="53"/>
    </location>
</feature>
<evidence type="ECO:0000256" key="8">
    <source>
        <dbReference type="SAM" id="Coils"/>
    </source>
</evidence>
<keyword evidence="4" id="KW-0227">DNA damage</keyword>
<feature type="transmembrane region" description="Helical" evidence="10">
    <location>
        <begin position="6"/>
        <end position="25"/>
    </location>
</feature>
<evidence type="ECO:0000256" key="3">
    <source>
        <dbReference type="ARBA" id="ARBA00022692"/>
    </source>
</evidence>
<dbReference type="InterPro" id="IPR011701">
    <property type="entry name" value="MFS"/>
</dbReference>
<dbReference type="Gene3D" id="1.20.1250.20">
    <property type="entry name" value="MFS general substrate transporter like domains"/>
    <property type="match status" value="1"/>
</dbReference>
<feature type="transmembrane region" description="Helical" evidence="10">
    <location>
        <begin position="269"/>
        <end position="290"/>
    </location>
</feature>
<dbReference type="PANTHER" id="PTHR42718:SF23">
    <property type="entry name" value="MAJOR FACILITATOR SUPERFAMILY (MFS) PROFILE DOMAIN-CONTAINING PROTEIN"/>
    <property type="match status" value="1"/>
</dbReference>
<dbReference type="Gene3D" id="1.20.1720.10">
    <property type="entry name" value="Multidrug resistance protein D"/>
    <property type="match status" value="1"/>
</dbReference>
<feature type="coiled-coil region" evidence="8">
    <location>
        <begin position="742"/>
        <end position="776"/>
    </location>
</feature>
<feature type="region of interest" description="Disordered" evidence="9">
    <location>
        <begin position="781"/>
        <end position="843"/>
    </location>
</feature>
<proteinExistence type="predicted"/>
<evidence type="ECO:0000256" key="6">
    <source>
        <dbReference type="ARBA" id="ARBA00023136"/>
    </source>
</evidence>
<evidence type="ECO:0000256" key="10">
    <source>
        <dbReference type="SAM" id="Phobius"/>
    </source>
</evidence>
<sequence length="1332" mass="148739">MGSSQMAWISASIGITGGCLILFFGKTADILGCRTQLISGLSIISFTALLLAVSPNPAFLITLCALMGLGIAAVAPPAVGVIIKTYPRESKRKKVVMGYLAAGNPLSIILGGVSSGIATKLFSWRAGFVAMSITYFFIALLALWTVPHSRRVIEGKRRILRQFDYLGTLLLAIGMALLSAALTNGPGATNGWKSPKIIVMLILGLGCILTFAAWEHCHAHPLIDPKLWRDRNFNLCVLCVFFGYMSFAANEFWLAFYMQNIQHISALKIAIHLIPFVFAGLLSYLGQLLLSKWNGAVLMGFGALGYLVASILLVFNRESTSYWKILLPSLVLMVLGVVFQFLVSNLYVAKHMSTQASLASGVLQVTMRLSVSMGLTITSAVYGTVIHSPEGQADLSFSYKQTYLCTTVFAILGLACVPFMNIKTHRHRENENQAITLQGYDPETSNTEECTWCKNNREGRIPRNSSRGSEYSMATSYFPRFSWEDEREMLLEREKNREGGITYEAKKMERDEEAVLTLSDFTRIGGDIARELEGKPGEFVRSYELFELRTNSALLDILKNGTTVFQGQQDQFRQRSQQNGPIPLEGTSISRLQKENHSLSQKVDDLNDENKTLRKELQAVRELNQDKGKQLSQRVDDLENENKRLARELQQTLQKISASTNGTRNTPDIAGDHDVPNIVGLSEVITPERDDAGNIKKDKYQALVVRYNDLHVNWTDLDIARRKLEVALRNEREKVQRWTTWAEGQEKLLSKTKAKVQKQEEENNELQSRIGELEKLHQLPAFEEKEGAHEATGRILDKKRRRSREQLQVDADLTQPSNSPILTPPIPSLSSPTSHHTCVDDGADIAHNSASTTLEHQASSSTEELLEHSTHSNLLLQLLQSVQSNTQHVHQEILVEPSTLDDPVFISARAVRKRKARNDTVEPTLPRIKVENISSSPIGLAAFRGFGSNDSVDLDEIGDKVDTPRKRLRTIALSRKASSGLQDGTGTHAEEFFSEDRIPLEPVSENTSQNTPLRVIKSSKTGSALRQLSPNKKIIPRTSSKALVDKEWREAKDTAIEGVGEGGEMLSSGLRRITAKQSALLQDLLERPSPGKHMLSPSRGIDPADKLSYVSRASPVSAEETPIHKQPTRLGTPKSRNSSIKRKQRKSTSTPLRNEPLRSRRLSQLGLENFKVNPNYNQGYDYAFSDVVRKQSDRRCLPGCTKPECCGTKFRKLAEMTLESPGARTLSQEEHNKALLEEFVGDNKHQLESMTAAEKDELLVQAKTRELANKLGRHRHAFERRKTPPGFWETDMPNTQEELTIRELAKKAERELVEQRYMEAMRPGGAYIFGDE</sequence>
<dbReference type="Pfam" id="PF07690">
    <property type="entry name" value="MFS_1"/>
    <property type="match status" value="1"/>
</dbReference>
<feature type="domain" description="Major facilitator superfamily (MFS) profile" evidence="11">
    <location>
        <begin position="1"/>
        <end position="425"/>
    </location>
</feature>
<dbReference type="InterPro" id="IPR020846">
    <property type="entry name" value="MFS_dom"/>
</dbReference>
<dbReference type="OrthoDB" id="5801062at2759"/>
<dbReference type="InterPro" id="IPR036259">
    <property type="entry name" value="MFS_trans_sf"/>
</dbReference>
<keyword evidence="3 10" id="KW-0812">Transmembrane</keyword>
<feature type="coiled-coil region" evidence="8">
    <location>
        <begin position="589"/>
        <end position="655"/>
    </location>
</feature>
<reference evidence="12 13" key="1">
    <citation type="submission" date="2018-05" db="EMBL/GenBank/DDBJ databases">
        <title>Draft genome sequence of Scytalidium lignicola DSM 105466, a ubiquitous saprotrophic fungus.</title>
        <authorList>
            <person name="Buettner E."/>
            <person name="Gebauer A.M."/>
            <person name="Hofrichter M."/>
            <person name="Liers C."/>
            <person name="Kellner H."/>
        </authorList>
    </citation>
    <scope>NUCLEOTIDE SEQUENCE [LARGE SCALE GENOMIC DNA]</scope>
    <source>
        <strain evidence="12 13">DSM 105466</strain>
    </source>
</reference>
<organism evidence="12 13">
    <name type="scientific">Scytalidium lignicola</name>
    <name type="common">Hyphomycete</name>
    <dbReference type="NCBI Taxonomy" id="5539"/>
    <lineage>
        <taxon>Eukaryota</taxon>
        <taxon>Fungi</taxon>
        <taxon>Dikarya</taxon>
        <taxon>Ascomycota</taxon>
        <taxon>Pezizomycotina</taxon>
        <taxon>Leotiomycetes</taxon>
        <taxon>Leotiomycetes incertae sedis</taxon>
        <taxon>Scytalidium</taxon>
    </lineage>
</organism>
<accession>A0A3E2HFV1</accession>
<feature type="compositionally biased region" description="Basic and acidic residues" evidence="9">
    <location>
        <begin position="781"/>
        <end position="796"/>
    </location>
</feature>
<evidence type="ECO:0000259" key="11">
    <source>
        <dbReference type="PROSITE" id="PS50850"/>
    </source>
</evidence>
<feature type="non-terminal residue" evidence="12">
    <location>
        <position position="1332"/>
    </location>
</feature>
<evidence type="ECO:0000313" key="12">
    <source>
        <dbReference type="EMBL" id="RFU32308.1"/>
    </source>
</evidence>
<dbReference type="Pfam" id="PF08573">
    <property type="entry name" value="SAE2"/>
    <property type="match status" value="1"/>
</dbReference>
<name>A0A3E2HFV1_SCYLI</name>
<comment type="caution">
    <text evidence="12">The sequence shown here is derived from an EMBL/GenBank/DDBJ whole genome shotgun (WGS) entry which is preliminary data.</text>
</comment>
<keyword evidence="8" id="KW-0175">Coiled coil</keyword>
<feature type="transmembrane region" description="Helical" evidence="10">
    <location>
        <begin position="124"/>
        <end position="144"/>
    </location>
</feature>
<dbReference type="EMBL" id="NCSJ02000057">
    <property type="protein sequence ID" value="RFU32308.1"/>
    <property type="molecule type" value="Genomic_DNA"/>
</dbReference>
<keyword evidence="13" id="KW-1185">Reference proteome</keyword>
<evidence type="ECO:0000256" key="2">
    <source>
        <dbReference type="ARBA" id="ARBA00004141"/>
    </source>
</evidence>
<evidence type="ECO:0000256" key="9">
    <source>
        <dbReference type="SAM" id="MobiDB-lite"/>
    </source>
</evidence>